<reference evidence="1" key="1">
    <citation type="submission" date="2014-12" db="EMBL/GenBank/DDBJ databases">
        <title>Insight into the proteome of Arion vulgaris.</title>
        <authorList>
            <person name="Aradska J."/>
            <person name="Bulat T."/>
            <person name="Smidak R."/>
            <person name="Sarate P."/>
            <person name="Gangsoo J."/>
            <person name="Sialana F."/>
            <person name="Bilban M."/>
            <person name="Lubec G."/>
        </authorList>
    </citation>
    <scope>NUCLEOTIDE SEQUENCE</scope>
    <source>
        <tissue evidence="1">Skin</tissue>
    </source>
</reference>
<name>A0A0B7C4A0_9EUPU</name>
<protein>
    <submittedName>
        <fullName evidence="1">Uncharacterized protein</fullName>
    </submittedName>
</protein>
<gene>
    <name evidence="1" type="primary">ORF220905</name>
</gene>
<proteinExistence type="predicted"/>
<accession>A0A0B7C4A0</accession>
<dbReference type="AlphaFoldDB" id="A0A0B7C4A0"/>
<feature type="non-terminal residue" evidence="1">
    <location>
        <position position="51"/>
    </location>
</feature>
<organism evidence="1">
    <name type="scientific">Arion vulgaris</name>
    <dbReference type="NCBI Taxonomy" id="1028688"/>
    <lineage>
        <taxon>Eukaryota</taxon>
        <taxon>Metazoa</taxon>
        <taxon>Spiralia</taxon>
        <taxon>Lophotrochozoa</taxon>
        <taxon>Mollusca</taxon>
        <taxon>Gastropoda</taxon>
        <taxon>Heterobranchia</taxon>
        <taxon>Euthyneura</taxon>
        <taxon>Panpulmonata</taxon>
        <taxon>Eupulmonata</taxon>
        <taxon>Stylommatophora</taxon>
        <taxon>Helicina</taxon>
        <taxon>Arionoidea</taxon>
        <taxon>Arionidae</taxon>
        <taxon>Arion</taxon>
    </lineage>
</organism>
<dbReference type="EMBL" id="HACG01052419">
    <property type="protein sequence ID" value="CEK99290.1"/>
    <property type="molecule type" value="Transcribed_RNA"/>
</dbReference>
<sequence>MQEKNNTNVMFMVKIFPNHSLKVHKQIHPDRSNVVLTSSGNCEFCGIYFTG</sequence>
<evidence type="ECO:0000313" key="1">
    <source>
        <dbReference type="EMBL" id="CEK99290.1"/>
    </source>
</evidence>